<dbReference type="PROSITE" id="PS51186">
    <property type="entry name" value="GNAT"/>
    <property type="match status" value="1"/>
</dbReference>
<dbReference type="EMBL" id="ACPB03010153">
    <property type="status" value="NOT_ANNOTATED_CDS"/>
    <property type="molecule type" value="Genomic_DNA"/>
</dbReference>
<dbReference type="Proteomes" id="UP000015103">
    <property type="component" value="Unassembled WGS sequence"/>
</dbReference>
<dbReference type="GO" id="GO:0016747">
    <property type="term" value="F:acyltransferase activity, transferring groups other than amino-acyl groups"/>
    <property type="evidence" value="ECO:0007669"/>
    <property type="project" value="InterPro"/>
</dbReference>
<dbReference type="EnsemblMetazoa" id="RPRC012019-RA">
    <property type="protein sequence ID" value="RPRC012019-PA"/>
    <property type="gene ID" value="RPRC012019"/>
</dbReference>
<organism evidence="2 3">
    <name type="scientific">Rhodnius prolixus</name>
    <name type="common">Triatomid bug</name>
    <dbReference type="NCBI Taxonomy" id="13249"/>
    <lineage>
        <taxon>Eukaryota</taxon>
        <taxon>Metazoa</taxon>
        <taxon>Ecdysozoa</taxon>
        <taxon>Arthropoda</taxon>
        <taxon>Hexapoda</taxon>
        <taxon>Insecta</taxon>
        <taxon>Pterygota</taxon>
        <taxon>Neoptera</taxon>
        <taxon>Paraneoptera</taxon>
        <taxon>Hemiptera</taxon>
        <taxon>Heteroptera</taxon>
        <taxon>Panheteroptera</taxon>
        <taxon>Cimicomorpha</taxon>
        <taxon>Reduviidae</taxon>
        <taxon>Triatominae</taxon>
        <taxon>Rhodnius</taxon>
    </lineage>
</organism>
<name>T1I6U7_RHOPR</name>
<dbReference type="InterPro" id="IPR000182">
    <property type="entry name" value="GNAT_dom"/>
</dbReference>
<dbReference type="AlphaFoldDB" id="T1I6U7"/>
<protein>
    <submittedName>
        <fullName evidence="2">N-acetyltransferase domain-containing protein</fullName>
    </submittedName>
</protein>
<dbReference type="Pfam" id="PF00583">
    <property type="entry name" value="Acetyltransf_1"/>
    <property type="match status" value="1"/>
</dbReference>
<dbReference type="eggNOG" id="KOG3138">
    <property type="taxonomic scope" value="Eukaryota"/>
</dbReference>
<proteinExistence type="predicted"/>
<accession>T1I6U7</accession>
<sequence>MNEQTKLAQIKKLRPREKFIEEFTGRQVERPYWNIINFPDEECLEPANKHQRLELVKLLNAKKDLLSPKLRRLRRKLLWKSIKEIEEQTAVKYNSEACVGIVKTIKYDSFIQCKFTDRTLKPIIYQNFEMKPPYIRMQEELFKKVQDNYPHLNLKLTSKRKHPINFVYIHHDHLEALKALAELHFWPDIDLSSALEFPEFSCIVTYKKIIVGFGLMSPGEHLNDAYISYLLVRPGWRRCGIATFILYHLTQTCMTWNITLHVSPTNESILLYQKFGFKSHLLLRNFYDKYTPALSNQSKHALYMKLDRHS</sequence>
<dbReference type="Gene3D" id="3.40.630.30">
    <property type="match status" value="1"/>
</dbReference>
<reference evidence="2" key="1">
    <citation type="submission" date="2015-05" db="UniProtKB">
        <authorList>
            <consortium name="EnsemblMetazoa"/>
        </authorList>
    </citation>
    <scope>IDENTIFICATION</scope>
</reference>
<dbReference type="VEuPathDB" id="VectorBase:RPRC012019"/>
<dbReference type="InterPro" id="IPR016181">
    <property type="entry name" value="Acyl_CoA_acyltransferase"/>
</dbReference>
<dbReference type="STRING" id="13249.T1I6U7"/>
<keyword evidence="3" id="KW-1185">Reference proteome</keyword>
<dbReference type="OMA" id="QSKHALY"/>
<dbReference type="CDD" id="cd04301">
    <property type="entry name" value="NAT_SF"/>
    <property type="match status" value="1"/>
</dbReference>
<dbReference type="InParanoid" id="T1I6U7"/>
<dbReference type="HOGENOM" id="CLU_898095_0_0_1"/>
<evidence type="ECO:0000259" key="1">
    <source>
        <dbReference type="PROSITE" id="PS51186"/>
    </source>
</evidence>
<evidence type="ECO:0000313" key="2">
    <source>
        <dbReference type="EnsemblMetazoa" id="RPRC012019-PA"/>
    </source>
</evidence>
<dbReference type="SUPFAM" id="SSF55729">
    <property type="entry name" value="Acyl-CoA N-acyltransferases (Nat)"/>
    <property type="match status" value="1"/>
</dbReference>
<evidence type="ECO:0000313" key="3">
    <source>
        <dbReference type="Proteomes" id="UP000015103"/>
    </source>
</evidence>
<feature type="domain" description="N-acetyltransferase" evidence="1">
    <location>
        <begin position="164"/>
        <end position="309"/>
    </location>
</feature>